<dbReference type="KEGG" id="kcm:ABWK59_00645"/>
<dbReference type="EMBL" id="CP159872">
    <property type="protein sequence ID" value="XCM77561.1"/>
    <property type="molecule type" value="Genomic_DNA"/>
</dbReference>
<dbReference type="Pfam" id="PF00582">
    <property type="entry name" value="Usp"/>
    <property type="match status" value="1"/>
</dbReference>
<evidence type="ECO:0000313" key="2">
    <source>
        <dbReference type="EMBL" id="XCM77561.1"/>
    </source>
</evidence>
<name>A0AAU8JQD5_9ACTN</name>
<evidence type="ECO:0000259" key="1">
    <source>
        <dbReference type="Pfam" id="PF00582"/>
    </source>
</evidence>
<dbReference type="AlphaFoldDB" id="A0AAU8JQD5"/>
<gene>
    <name evidence="2" type="ORF">ABWK59_00645</name>
</gene>
<dbReference type="InterPro" id="IPR014729">
    <property type="entry name" value="Rossmann-like_a/b/a_fold"/>
</dbReference>
<protein>
    <submittedName>
        <fullName evidence="2">Universal stress protein</fullName>
    </submittedName>
</protein>
<dbReference type="RefSeq" id="WP_354637197.1">
    <property type="nucleotide sequence ID" value="NZ_CP159872.1"/>
</dbReference>
<dbReference type="SUPFAM" id="SSF52402">
    <property type="entry name" value="Adenine nucleotide alpha hydrolases-like"/>
    <property type="match status" value="1"/>
</dbReference>
<organism evidence="2">
    <name type="scientific">Kitasatospora camelliae</name>
    <dbReference type="NCBI Taxonomy" id="3156397"/>
    <lineage>
        <taxon>Bacteria</taxon>
        <taxon>Bacillati</taxon>
        <taxon>Actinomycetota</taxon>
        <taxon>Actinomycetes</taxon>
        <taxon>Kitasatosporales</taxon>
        <taxon>Streptomycetaceae</taxon>
        <taxon>Kitasatospora</taxon>
    </lineage>
</organism>
<sequence length="79" mass="8158">MQRSTPAVEPWRERYPAVTVVASLLCGGPGATLIEAVGWPDLLVVGRRSGAGTAGPHLGPVTEAAIHHVHSPLAVVPYG</sequence>
<accession>A0AAU8JQD5</accession>
<reference evidence="2" key="1">
    <citation type="submission" date="2024-06" db="EMBL/GenBank/DDBJ databases">
        <title>The genome sequences of Kitasatospora sp. strain HUAS MG31.</title>
        <authorList>
            <person name="Mo P."/>
        </authorList>
    </citation>
    <scope>NUCLEOTIDE SEQUENCE</scope>
    <source>
        <strain evidence="2">HUAS MG31</strain>
    </source>
</reference>
<dbReference type="InterPro" id="IPR006016">
    <property type="entry name" value="UspA"/>
</dbReference>
<dbReference type="Gene3D" id="3.40.50.620">
    <property type="entry name" value="HUPs"/>
    <property type="match status" value="1"/>
</dbReference>
<proteinExistence type="predicted"/>
<feature type="domain" description="UspA" evidence="1">
    <location>
        <begin position="11"/>
        <end position="77"/>
    </location>
</feature>